<evidence type="ECO:0000256" key="8">
    <source>
        <dbReference type="SAM" id="Phobius"/>
    </source>
</evidence>
<evidence type="ECO:0000313" key="9">
    <source>
        <dbReference type="EMBL" id="MBB4912161.1"/>
    </source>
</evidence>
<feature type="transmembrane region" description="Helical" evidence="8">
    <location>
        <begin position="57"/>
        <end position="79"/>
    </location>
</feature>
<dbReference type="PANTHER" id="PTHR30561">
    <property type="entry name" value="SMR FAMILY PROTON-DEPENDENT DRUG EFFLUX TRANSPORTER SUGE"/>
    <property type="match status" value="1"/>
</dbReference>
<dbReference type="Pfam" id="PF00893">
    <property type="entry name" value="Multi_Drug_Res"/>
    <property type="match status" value="1"/>
</dbReference>
<dbReference type="SUPFAM" id="SSF103481">
    <property type="entry name" value="Multidrug resistance efflux transporter EmrE"/>
    <property type="match status" value="1"/>
</dbReference>
<keyword evidence="10" id="KW-1185">Reference proteome</keyword>
<evidence type="ECO:0000256" key="5">
    <source>
        <dbReference type="ARBA" id="ARBA00022989"/>
    </source>
</evidence>
<keyword evidence="2" id="KW-0813">Transport</keyword>
<dbReference type="EMBL" id="JACHJQ010000012">
    <property type="protein sequence ID" value="MBB4912161.1"/>
    <property type="molecule type" value="Genomic_DNA"/>
</dbReference>
<keyword evidence="4 7" id="KW-0812">Transmembrane</keyword>
<evidence type="ECO:0000256" key="4">
    <source>
        <dbReference type="ARBA" id="ARBA00022692"/>
    </source>
</evidence>
<sequence length="107" mass="10939">MPYVFLLVAIAFEVVATSLLKATEGFTRLWPTVAVLTGYVAAFAALAWAVKQNLPVGVAYAMWSGLGTAAIVAIGVVFLGEPISVQKVAGVLLVIGGVAVLNLGGAH</sequence>
<gene>
    <name evidence="9" type="ORF">FHR82_008432</name>
</gene>
<keyword evidence="6 8" id="KW-0472">Membrane</keyword>
<dbReference type="Gene3D" id="1.10.3730.20">
    <property type="match status" value="1"/>
</dbReference>
<dbReference type="InterPro" id="IPR037185">
    <property type="entry name" value="EmrE-like"/>
</dbReference>
<evidence type="ECO:0000256" key="7">
    <source>
        <dbReference type="RuleBase" id="RU003942"/>
    </source>
</evidence>
<comment type="subcellular location">
    <subcellularLocation>
        <location evidence="1 7">Cell membrane</location>
        <topology evidence="1 7">Multi-pass membrane protein</topology>
    </subcellularLocation>
</comment>
<dbReference type="InterPro" id="IPR000390">
    <property type="entry name" value="Small_drug/metabolite_transptr"/>
</dbReference>
<protein>
    <submittedName>
        <fullName evidence="9">Small multidrug resistance pump</fullName>
    </submittedName>
</protein>
<evidence type="ECO:0000256" key="1">
    <source>
        <dbReference type="ARBA" id="ARBA00004651"/>
    </source>
</evidence>
<reference evidence="9 10" key="1">
    <citation type="submission" date="2020-08" db="EMBL/GenBank/DDBJ databases">
        <title>Genomic Encyclopedia of Type Strains, Phase III (KMG-III): the genomes of soil and plant-associated and newly described type strains.</title>
        <authorList>
            <person name="Whitman W."/>
        </authorList>
    </citation>
    <scope>NUCLEOTIDE SEQUENCE [LARGE SCALE GENOMIC DNA]</scope>
    <source>
        <strain evidence="9 10">CECT 8960</strain>
    </source>
</reference>
<name>A0A7W7QFI7_9PSEU</name>
<evidence type="ECO:0000256" key="6">
    <source>
        <dbReference type="ARBA" id="ARBA00023136"/>
    </source>
</evidence>
<dbReference type="RefSeq" id="WP_184816174.1">
    <property type="nucleotide sequence ID" value="NZ_JACHJQ010000012.1"/>
</dbReference>
<dbReference type="GO" id="GO:0022857">
    <property type="term" value="F:transmembrane transporter activity"/>
    <property type="evidence" value="ECO:0007669"/>
    <property type="project" value="InterPro"/>
</dbReference>
<dbReference type="InterPro" id="IPR045324">
    <property type="entry name" value="Small_multidrug_res"/>
</dbReference>
<dbReference type="AlphaFoldDB" id="A0A7W7QFI7"/>
<dbReference type="PANTHER" id="PTHR30561:SF1">
    <property type="entry name" value="MULTIDRUG TRANSPORTER EMRE"/>
    <property type="match status" value="1"/>
</dbReference>
<accession>A0A7W7QFI7</accession>
<organism evidence="9 10">
    <name type="scientific">Actinophytocola algeriensis</name>
    <dbReference type="NCBI Taxonomy" id="1768010"/>
    <lineage>
        <taxon>Bacteria</taxon>
        <taxon>Bacillati</taxon>
        <taxon>Actinomycetota</taxon>
        <taxon>Actinomycetes</taxon>
        <taxon>Pseudonocardiales</taxon>
        <taxon>Pseudonocardiaceae</taxon>
    </lineage>
</organism>
<feature type="transmembrane region" description="Helical" evidence="8">
    <location>
        <begin position="85"/>
        <end position="104"/>
    </location>
</feature>
<keyword evidence="5 8" id="KW-1133">Transmembrane helix</keyword>
<dbReference type="GO" id="GO:0005886">
    <property type="term" value="C:plasma membrane"/>
    <property type="evidence" value="ECO:0007669"/>
    <property type="project" value="UniProtKB-SubCell"/>
</dbReference>
<evidence type="ECO:0000256" key="2">
    <source>
        <dbReference type="ARBA" id="ARBA00022448"/>
    </source>
</evidence>
<comment type="caution">
    <text evidence="9">The sequence shown here is derived from an EMBL/GenBank/DDBJ whole genome shotgun (WGS) entry which is preliminary data.</text>
</comment>
<proteinExistence type="inferred from homology"/>
<comment type="similarity">
    <text evidence="7">Belongs to the drug/metabolite transporter (DMT) superfamily. Small multidrug resistance (SMR) (TC 2.A.7.1) family.</text>
</comment>
<keyword evidence="3" id="KW-1003">Cell membrane</keyword>
<dbReference type="Proteomes" id="UP000520767">
    <property type="component" value="Unassembled WGS sequence"/>
</dbReference>
<dbReference type="FunFam" id="1.10.3730.20:FF:000001">
    <property type="entry name" value="Quaternary ammonium compound resistance transporter SugE"/>
    <property type="match status" value="1"/>
</dbReference>
<evidence type="ECO:0000313" key="10">
    <source>
        <dbReference type="Proteomes" id="UP000520767"/>
    </source>
</evidence>
<feature type="transmembrane region" description="Helical" evidence="8">
    <location>
        <begin position="32"/>
        <end position="50"/>
    </location>
</feature>
<evidence type="ECO:0000256" key="3">
    <source>
        <dbReference type="ARBA" id="ARBA00022475"/>
    </source>
</evidence>